<name>A0A0F9GYC9_9ZZZZ</name>
<dbReference type="AlphaFoldDB" id="A0A0F9GYC9"/>
<protein>
    <submittedName>
        <fullName evidence="1">Uncharacterized protein</fullName>
    </submittedName>
</protein>
<dbReference type="EMBL" id="LAZR01026635">
    <property type="protein sequence ID" value="KKL68117.1"/>
    <property type="molecule type" value="Genomic_DNA"/>
</dbReference>
<accession>A0A0F9GYC9</accession>
<reference evidence="1" key="1">
    <citation type="journal article" date="2015" name="Nature">
        <title>Complex archaea that bridge the gap between prokaryotes and eukaryotes.</title>
        <authorList>
            <person name="Spang A."/>
            <person name="Saw J.H."/>
            <person name="Jorgensen S.L."/>
            <person name="Zaremba-Niedzwiedzka K."/>
            <person name="Martijn J."/>
            <person name="Lind A.E."/>
            <person name="van Eijk R."/>
            <person name="Schleper C."/>
            <person name="Guy L."/>
            <person name="Ettema T.J."/>
        </authorList>
    </citation>
    <scope>NUCLEOTIDE SEQUENCE</scope>
</reference>
<proteinExistence type="predicted"/>
<sequence length="162" mass="19780">MENSQEKLKKLKEDYEKLKKRHNLPSFKELNEDFHIEKAAETETEILIREVRRFVGDKPMNYMRFIESLLNPVNVPMFVFSIIKLIDDEEKKRLSEIYKKLMKKEVKFIELDLEFNEEKEAQFIKDSYELWQEIKKDMLKVMDKINKRWDDKFEANNKGYFG</sequence>
<comment type="caution">
    <text evidence="1">The sequence shown here is derived from an EMBL/GenBank/DDBJ whole genome shotgun (WGS) entry which is preliminary data.</text>
</comment>
<evidence type="ECO:0000313" key="1">
    <source>
        <dbReference type="EMBL" id="KKL68117.1"/>
    </source>
</evidence>
<gene>
    <name evidence="1" type="ORF">LCGC14_2128190</name>
</gene>
<organism evidence="1">
    <name type="scientific">marine sediment metagenome</name>
    <dbReference type="NCBI Taxonomy" id="412755"/>
    <lineage>
        <taxon>unclassified sequences</taxon>
        <taxon>metagenomes</taxon>
        <taxon>ecological metagenomes</taxon>
    </lineage>
</organism>